<reference evidence="2" key="1">
    <citation type="journal article" date="2019" name="Int. J. Syst. Evol. Microbiol.">
        <title>The Global Catalogue of Microorganisms (GCM) 10K type strain sequencing project: providing services to taxonomists for standard genome sequencing and annotation.</title>
        <authorList>
            <consortium name="The Broad Institute Genomics Platform"/>
            <consortium name="The Broad Institute Genome Sequencing Center for Infectious Disease"/>
            <person name="Wu L."/>
            <person name="Ma J."/>
        </authorList>
    </citation>
    <scope>NUCLEOTIDE SEQUENCE [LARGE SCALE GENOMIC DNA]</scope>
    <source>
        <strain evidence="2">CGMCC 1.12990</strain>
    </source>
</reference>
<comment type="caution">
    <text evidence="1">The sequence shown here is derived from an EMBL/GenBank/DDBJ whole genome shotgun (WGS) entry which is preliminary data.</text>
</comment>
<gene>
    <name evidence="1" type="ORF">GCM10011378_43300</name>
</gene>
<dbReference type="Proteomes" id="UP000601361">
    <property type="component" value="Unassembled WGS sequence"/>
</dbReference>
<protein>
    <submittedName>
        <fullName evidence="1">Uncharacterized protein</fullName>
    </submittedName>
</protein>
<evidence type="ECO:0000313" key="2">
    <source>
        <dbReference type="Proteomes" id="UP000601361"/>
    </source>
</evidence>
<accession>A0ABQ1X6R3</accession>
<sequence length="119" mass="13595">MFLGMYNDVDGELTDHIPSIIRQLEASIWLGGHDKQHTDCIRVSIDSTKALDEQDVIIKYWLLNGAVSGWEIIVRDGLTYVDDTGVRQARKDVTVNQCYNLLLKLKRLYDLRNPSGMEV</sequence>
<evidence type="ECO:0000313" key="1">
    <source>
        <dbReference type="EMBL" id="GGG62491.1"/>
    </source>
</evidence>
<keyword evidence="2" id="KW-1185">Reference proteome</keyword>
<proteinExistence type="predicted"/>
<name>A0ABQ1X6R3_9BACT</name>
<dbReference type="EMBL" id="BMGS01000022">
    <property type="protein sequence ID" value="GGG62491.1"/>
    <property type="molecule type" value="Genomic_DNA"/>
</dbReference>
<organism evidence="1 2">
    <name type="scientific">Hymenobacter glacieicola</name>
    <dbReference type="NCBI Taxonomy" id="1562124"/>
    <lineage>
        <taxon>Bacteria</taxon>
        <taxon>Pseudomonadati</taxon>
        <taxon>Bacteroidota</taxon>
        <taxon>Cytophagia</taxon>
        <taxon>Cytophagales</taxon>
        <taxon>Hymenobacteraceae</taxon>
        <taxon>Hymenobacter</taxon>
    </lineage>
</organism>